<protein>
    <submittedName>
        <fullName evidence="10">Carbohydrate ABC transporter permease</fullName>
    </submittedName>
</protein>
<dbReference type="PANTHER" id="PTHR30193:SF41">
    <property type="entry name" value="DIACETYLCHITOBIOSE UPTAKE SYSTEM PERMEASE PROTEIN NGCF"/>
    <property type="match status" value="1"/>
</dbReference>
<evidence type="ECO:0000256" key="5">
    <source>
        <dbReference type="ARBA" id="ARBA00022989"/>
    </source>
</evidence>
<keyword evidence="6 7" id="KW-0472">Membrane</keyword>
<evidence type="ECO:0000313" key="11">
    <source>
        <dbReference type="Proteomes" id="UP001595891"/>
    </source>
</evidence>
<reference evidence="11" key="1">
    <citation type="journal article" date="2019" name="Int. J. Syst. Evol. Microbiol.">
        <title>The Global Catalogue of Microorganisms (GCM) 10K type strain sequencing project: providing services to taxonomists for standard genome sequencing and annotation.</title>
        <authorList>
            <consortium name="The Broad Institute Genomics Platform"/>
            <consortium name="The Broad Institute Genome Sequencing Center for Infectious Disease"/>
            <person name="Wu L."/>
            <person name="Ma J."/>
        </authorList>
    </citation>
    <scope>NUCLEOTIDE SEQUENCE [LARGE SCALE GENOMIC DNA]</scope>
    <source>
        <strain evidence="11">CCUG 49560</strain>
    </source>
</reference>
<dbReference type="SUPFAM" id="SSF161098">
    <property type="entry name" value="MetI-like"/>
    <property type="match status" value="1"/>
</dbReference>
<dbReference type="Proteomes" id="UP001595891">
    <property type="component" value="Unassembled WGS sequence"/>
</dbReference>
<feature type="transmembrane region" description="Helical" evidence="7">
    <location>
        <begin position="116"/>
        <end position="142"/>
    </location>
</feature>
<feature type="transmembrane region" description="Helical" evidence="7">
    <location>
        <begin position="51"/>
        <end position="73"/>
    </location>
</feature>
<name>A0ABV9E5V6_9ACTN</name>
<keyword evidence="2 7" id="KW-0813">Transport</keyword>
<feature type="region of interest" description="Disordered" evidence="8">
    <location>
        <begin position="1"/>
        <end position="43"/>
    </location>
</feature>
<dbReference type="EMBL" id="JBHSFN010000001">
    <property type="protein sequence ID" value="MFC4584897.1"/>
    <property type="molecule type" value="Genomic_DNA"/>
</dbReference>
<dbReference type="Pfam" id="PF00528">
    <property type="entry name" value="BPD_transp_1"/>
    <property type="match status" value="1"/>
</dbReference>
<evidence type="ECO:0000256" key="6">
    <source>
        <dbReference type="ARBA" id="ARBA00023136"/>
    </source>
</evidence>
<dbReference type="InterPro" id="IPR035906">
    <property type="entry name" value="MetI-like_sf"/>
</dbReference>
<feature type="transmembrane region" description="Helical" evidence="7">
    <location>
        <begin position="255"/>
        <end position="272"/>
    </location>
</feature>
<keyword evidence="4 7" id="KW-0812">Transmembrane</keyword>
<keyword evidence="3" id="KW-1003">Cell membrane</keyword>
<evidence type="ECO:0000256" key="2">
    <source>
        <dbReference type="ARBA" id="ARBA00022448"/>
    </source>
</evidence>
<evidence type="ECO:0000256" key="3">
    <source>
        <dbReference type="ARBA" id="ARBA00022475"/>
    </source>
</evidence>
<evidence type="ECO:0000259" key="9">
    <source>
        <dbReference type="PROSITE" id="PS50928"/>
    </source>
</evidence>
<dbReference type="PROSITE" id="PS50928">
    <property type="entry name" value="ABC_TM1"/>
    <property type="match status" value="1"/>
</dbReference>
<evidence type="ECO:0000256" key="4">
    <source>
        <dbReference type="ARBA" id="ARBA00022692"/>
    </source>
</evidence>
<proteinExistence type="inferred from homology"/>
<organism evidence="10 11">
    <name type="scientific">Sphaerisporangium corydalis</name>
    <dbReference type="NCBI Taxonomy" id="1441875"/>
    <lineage>
        <taxon>Bacteria</taxon>
        <taxon>Bacillati</taxon>
        <taxon>Actinomycetota</taxon>
        <taxon>Actinomycetes</taxon>
        <taxon>Streptosporangiales</taxon>
        <taxon>Streptosporangiaceae</taxon>
        <taxon>Sphaerisporangium</taxon>
    </lineage>
</organism>
<dbReference type="CDD" id="cd06261">
    <property type="entry name" value="TM_PBP2"/>
    <property type="match status" value="1"/>
</dbReference>
<dbReference type="RefSeq" id="WP_262840935.1">
    <property type="nucleotide sequence ID" value="NZ_JANZYP010000003.1"/>
</dbReference>
<feature type="transmembrane region" description="Helical" evidence="7">
    <location>
        <begin position="154"/>
        <end position="171"/>
    </location>
</feature>
<evidence type="ECO:0000256" key="1">
    <source>
        <dbReference type="ARBA" id="ARBA00004651"/>
    </source>
</evidence>
<evidence type="ECO:0000313" key="10">
    <source>
        <dbReference type="EMBL" id="MFC4584897.1"/>
    </source>
</evidence>
<comment type="caution">
    <text evidence="10">The sequence shown here is derived from an EMBL/GenBank/DDBJ whole genome shotgun (WGS) entry which is preliminary data.</text>
</comment>
<keyword evidence="11" id="KW-1185">Reference proteome</keyword>
<feature type="transmembrane region" description="Helical" evidence="7">
    <location>
        <begin position="314"/>
        <end position="334"/>
    </location>
</feature>
<comment type="subcellular location">
    <subcellularLocation>
        <location evidence="1 7">Cell membrane</location>
        <topology evidence="1 7">Multi-pass membrane protein</topology>
    </subcellularLocation>
</comment>
<feature type="domain" description="ABC transmembrane type-1" evidence="9">
    <location>
        <begin position="117"/>
        <end position="335"/>
    </location>
</feature>
<sequence>MSSTRTTGVPHPPAPGSGPPSRGGSGPFPVTRGGRGPAPARSPSARRLRRWLTGYAFVAPAVALFLLMGLYTIGYGVSLSFATWNGFTPTWEWVGLENYANLLYADPTLAPDLRKAAFNTLIVMIAVPLGTVVIALPLAVLLNSVRRLRGPLRSIFFLPYVTSGIAVYYAWRYVLEPDGPLNLMLRSVGLGDLSRPQGFLADPSTALPTVIVVMIWGSVPVAMLLYLAGLQAINPNILEAAQIDGAGGVRTVRHIVWPLLRPITTAIVLLGLRDSMQGFQIFLLTTDGGPAGHTDVVSLQAYHLAFFKGLSPTLGLASALGWMIFIAALLLTLANGRMLRSNR</sequence>
<dbReference type="InterPro" id="IPR051393">
    <property type="entry name" value="ABC_transporter_permease"/>
</dbReference>
<dbReference type="InterPro" id="IPR000515">
    <property type="entry name" value="MetI-like"/>
</dbReference>
<keyword evidence="5 7" id="KW-1133">Transmembrane helix</keyword>
<gene>
    <name evidence="10" type="ORF">ACFO8L_02350</name>
</gene>
<evidence type="ECO:0000256" key="7">
    <source>
        <dbReference type="RuleBase" id="RU363032"/>
    </source>
</evidence>
<feature type="transmembrane region" description="Helical" evidence="7">
    <location>
        <begin position="206"/>
        <end position="228"/>
    </location>
</feature>
<dbReference type="PANTHER" id="PTHR30193">
    <property type="entry name" value="ABC TRANSPORTER PERMEASE PROTEIN"/>
    <property type="match status" value="1"/>
</dbReference>
<evidence type="ECO:0000256" key="8">
    <source>
        <dbReference type="SAM" id="MobiDB-lite"/>
    </source>
</evidence>
<dbReference type="Gene3D" id="1.10.3720.10">
    <property type="entry name" value="MetI-like"/>
    <property type="match status" value="1"/>
</dbReference>
<comment type="similarity">
    <text evidence="7">Belongs to the binding-protein-dependent transport system permease family.</text>
</comment>
<accession>A0ABV9E5V6</accession>